<dbReference type="AlphaFoldDB" id="A0A9P6H6W9"/>
<dbReference type="EMBL" id="WIUZ02000016">
    <property type="protein sequence ID" value="KAF9780414.1"/>
    <property type="molecule type" value="Genomic_DNA"/>
</dbReference>
<keyword evidence="1" id="KW-0812">Transmembrane</keyword>
<evidence type="ECO:0000256" key="1">
    <source>
        <dbReference type="SAM" id="Phobius"/>
    </source>
</evidence>
<dbReference type="Proteomes" id="UP000736335">
    <property type="component" value="Unassembled WGS sequence"/>
</dbReference>
<evidence type="ECO:0000313" key="2">
    <source>
        <dbReference type="EMBL" id="KAF9780414.1"/>
    </source>
</evidence>
<organism evidence="2 3">
    <name type="scientific">Thelephora terrestris</name>
    <dbReference type="NCBI Taxonomy" id="56493"/>
    <lineage>
        <taxon>Eukaryota</taxon>
        <taxon>Fungi</taxon>
        <taxon>Dikarya</taxon>
        <taxon>Basidiomycota</taxon>
        <taxon>Agaricomycotina</taxon>
        <taxon>Agaricomycetes</taxon>
        <taxon>Thelephorales</taxon>
        <taxon>Thelephoraceae</taxon>
        <taxon>Thelephora</taxon>
    </lineage>
</organism>
<accession>A0A9P6H6W9</accession>
<comment type="caution">
    <text evidence="2">The sequence shown here is derived from an EMBL/GenBank/DDBJ whole genome shotgun (WGS) entry which is preliminary data.</text>
</comment>
<protein>
    <submittedName>
        <fullName evidence="2">Uncharacterized protein</fullName>
    </submittedName>
</protein>
<evidence type="ECO:0000313" key="3">
    <source>
        <dbReference type="Proteomes" id="UP000736335"/>
    </source>
</evidence>
<keyword evidence="1" id="KW-0472">Membrane</keyword>
<keyword evidence="3" id="KW-1185">Reference proteome</keyword>
<feature type="transmembrane region" description="Helical" evidence="1">
    <location>
        <begin position="158"/>
        <end position="178"/>
    </location>
</feature>
<name>A0A9P6H6W9_9AGAM</name>
<reference evidence="2" key="2">
    <citation type="submission" date="2020-11" db="EMBL/GenBank/DDBJ databases">
        <authorList>
            <consortium name="DOE Joint Genome Institute"/>
            <person name="Kuo A."/>
            <person name="Miyauchi S."/>
            <person name="Kiss E."/>
            <person name="Drula E."/>
            <person name="Kohler A."/>
            <person name="Sanchez-Garcia M."/>
            <person name="Andreopoulos B."/>
            <person name="Barry K.W."/>
            <person name="Bonito G."/>
            <person name="Buee M."/>
            <person name="Carver A."/>
            <person name="Chen C."/>
            <person name="Cichocki N."/>
            <person name="Clum A."/>
            <person name="Culley D."/>
            <person name="Crous P.W."/>
            <person name="Fauchery L."/>
            <person name="Girlanda M."/>
            <person name="Hayes R."/>
            <person name="Keri Z."/>
            <person name="Labutti K."/>
            <person name="Lipzen A."/>
            <person name="Lombard V."/>
            <person name="Magnuson J."/>
            <person name="Maillard F."/>
            <person name="Morin E."/>
            <person name="Murat C."/>
            <person name="Nolan M."/>
            <person name="Ohm R."/>
            <person name="Pangilinan J."/>
            <person name="Pereira M."/>
            <person name="Perotto S."/>
            <person name="Peter M."/>
            <person name="Riley R."/>
            <person name="Sitrit Y."/>
            <person name="Stielow B."/>
            <person name="Szollosi G."/>
            <person name="Zifcakova L."/>
            <person name="Stursova M."/>
            <person name="Spatafora J.W."/>
            <person name="Tedersoo L."/>
            <person name="Vaario L.-M."/>
            <person name="Yamada A."/>
            <person name="Yan M."/>
            <person name="Wang P."/>
            <person name="Xu J."/>
            <person name="Bruns T."/>
            <person name="Baldrian P."/>
            <person name="Vilgalys R."/>
            <person name="Henrissat B."/>
            <person name="Grigoriev I.V."/>
            <person name="Hibbett D."/>
            <person name="Nagy L.G."/>
            <person name="Martin F.M."/>
        </authorList>
    </citation>
    <scope>NUCLEOTIDE SEQUENCE</scope>
    <source>
        <strain evidence="2">UH-Tt-Lm1</strain>
    </source>
</reference>
<sequence>MNWFQPRSGGVQRQHTRENAYPMLCVGLIERIGVWWMTVNTLQANCMFCSSHGSLHSSTPLCSLGEHLGETGPKRLITLSGRFAPSLATEERTVRPCLFSMAHGLATLDATTGRLYVGRRGLADLFWELSAILKGQGTLAAVRPLSVDWICRRPQGALLSFDMCIAVLMCTILGMWILGLP</sequence>
<gene>
    <name evidence="2" type="ORF">BJ322DRAFT_291853</name>
</gene>
<keyword evidence="1" id="KW-1133">Transmembrane helix</keyword>
<reference evidence="2" key="1">
    <citation type="journal article" date="2020" name="Nat. Commun.">
        <title>Large-scale genome sequencing of mycorrhizal fungi provides insights into the early evolution of symbiotic traits.</title>
        <authorList>
            <person name="Miyauchi S."/>
            <person name="Kiss E."/>
            <person name="Kuo A."/>
            <person name="Drula E."/>
            <person name="Kohler A."/>
            <person name="Sanchez-Garcia M."/>
            <person name="Morin E."/>
            <person name="Andreopoulos B."/>
            <person name="Barry K.W."/>
            <person name="Bonito G."/>
            <person name="Buee M."/>
            <person name="Carver A."/>
            <person name="Chen C."/>
            <person name="Cichocki N."/>
            <person name="Clum A."/>
            <person name="Culley D."/>
            <person name="Crous P.W."/>
            <person name="Fauchery L."/>
            <person name="Girlanda M."/>
            <person name="Hayes R.D."/>
            <person name="Keri Z."/>
            <person name="LaButti K."/>
            <person name="Lipzen A."/>
            <person name="Lombard V."/>
            <person name="Magnuson J."/>
            <person name="Maillard F."/>
            <person name="Murat C."/>
            <person name="Nolan M."/>
            <person name="Ohm R.A."/>
            <person name="Pangilinan J."/>
            <person name="Pereira M.F."/>
            <person name="Perotto S."/>
            <person name="Peter M."/>
            <person name="Pfister S."/>
            <person name="Riley R."/>
            <person name="Sitrit Y."/>
            <person name="Stielow J.B."/>
            <person name="Szollosi G."/>
            <person name="Zifcakova L."/>
            <person name="Stursova M."/>
            <person name="Spatafora J.W."/>
            <person name="Tedersoo L."/>
            <person name="Vaario L.M."/>
            <person name="Yamada A."/>
            <person name="Yan M."/>
            <person name="Wang P."/>
            <person name="Xu J."/>
            <person name="Bruns T."/>
            <person name="Baldrian P."/>
            <person name="Vilgalys R."/>
            <person name="Dunand C."/>
            <person name="Henrissat B."/>
            <person name="Grigoriev I.V."/>
            <person name="Hibbett D."/>
            <person name="Nagy L.G."/>
            <person name="Martin F.M."/>
        </authorList>
    </citation>
    <scope>NUCLEOTIDE SEQUENCE</scope>
    <source>
        <strain evidence="2">UH-Tt-Lm1</strain>
    </source>
</reference>
<proteinExistence type="predicted"/>